<dbReference type="EMBL" id="KQ434839">
    <property type="protein sequence ID" value="KZC08039.1"/>
    <property type="molecule type" value="Genomic_DNA"/>
</dbReference>
<accession>A0A154P7Y8</accession>
<feature type="region of interest" description="Disordered" evidence="3">
    <location>
        <begin position="1"/>
        <end position="20"/>
    </location>
</feature>
<feature type="compositionally biased region" description="Basic and acidic residues" evidence="3">
    <location>
        <begin position="1"/>
        <end position="11"/>
    </location>
</feature>
<feature type="region of interest" description="Disordered" evidence="3">
    <location>
        <begin position="118"/>
        <end position="156"/>
    </location>
</feature>
<evidence type="ECO:0000313" key="5">
    <source>
        <dbReference type="Proteomes" id="UP000076502"/>
    </source>
</evidence>
<evidence type="ECO:0000256" key="1">
    <source>
        <dbReference type="ARBA" id="ARBA00022460"/>
    </source>
</evidence>
<dbReference type="InterPro" id="IPR022727">
    <property type="entry name" value="Cuticle_C1"/>
</dbReference>
<reference evidence="4 5" key="1">
    <citation type="submission" date="2015-07" db="EMBL/GenBank/DDBJ databases">
        <title>The genome of Dufourea novaeangliae.</title>
        <authorList>
            <person name="Pan H."/>
            <person name="Kapheim K."/>
        </authorList>
    </citation>
    <scope>NUCLEOTIDE SEQUENCE [LARGE SCALE GENOMIC DNA]</scope>
    <source>
        <strain evidence="4">0120121106</strain>
        <tissue evidence="4">Whole body</tissue>
    </source>
</reference>
<dbReference type="Pfam" id="PF11018">
    <property type="entry name" value="Cuticle_3"/>
    <property type="match status" value="1"/>
</dbReference>
<dbReference type="Proteomes" id="UP000076502">
    <property type="component" value="Unassembled WGS sequence"/>
</dbReference>
<evidence type="ECO:0000256" key="2">
    <source>
        <dbReference type="ARBA" id="ARBA00022737"/>
    </source>
</evidence>
<organism evidence="4 5">
    <name type="scientific">Dufourea novaeangliae</name>
    <name type="common">Sweat bee</name>
    <dbReference type="NCBI Taxonomy" id="178035"/>
    <lineage>
        <taxon>Eukaryota</taxon>
        <taxon>Metazoa</taxon>
        <taxon>Ecdysozoa</taxon>
        <taxon>Arthropoda</taxon>
        <taxon>Hexapoda</taxon>
        <taxon>Insecta</taxon>
        <taxon>Pterygota</taxon>
        <taxon>Neoptera</taxon>
        <taxon>Endopterygota</taxon>
        <taxon>Hymenoptera</taxon>
        <taxon>Apocrita</taxon>
        <taxon>Aculeata</taxon>
        <taxon>Apoidea</taxon>
        <taxon>Anthophila</taxon>
        <taxon>Halictidae</taxon>
        <taxon>Rophitinae</taxon>
        <taxon>Dufourea</taxon>
    </lineage>
</organism>
<keyword evidence="5" id="KW-1185">Reference proteome</keyword>
<feature type="compositionally biased region" description="Basic and acidic residues" evidence="3">
    <location>
        <begin position="127"/>
        <end position="143"/>
    </location>
</feature>
<gene>
    <name evidence="4" type="ORF">WN55_09102</name>
</gene>
<protein>
    <submittedName>
        <fullName evidence="4">Cuticle protein LPCP-23</fullName>
    </submittedName>
</protein>
<keyword evidence="2" id="KW-0677">Repeat</keyword>
<dbReference type="PANTHER" id="PTHR39068:SF4">
    <property type="entry name" value="AGAP000382-PA"/>
    <property type="match status" value="1"/>
</dbReference>
<evidence type="ECO:0000256" key="3">
    <source>
        <dbReference type="SAM" id="MobiDB-lite"/>
    </source>
</evidence>
<sequence>MRNTSETKRPSIPDTWGSENASPTRSYVLIDDDESIVFQPKQLSKHNVSLCCSKDFSPTEEYFQMMERLIKSKSLPRHETLILKNLYVKYKSIINHGSTTGINRASRDPSADQKAFYLKKQQPSSSKDSETLSLKSRDSNEMHQRHRSREKIDQVDQREMELASVEDFSFDHFCDPDMFIIDNVFSDFSLQNANQQSILQRNISTWAKTRKTQTSRIATISGNRQSVGTNVVNQPNQNVEQVTEAPRQSPLRKFVAFAACLAVARASGPAAYDIAAASGDLGSIGFSQESTQKGYGGQNVISSYSRAEDSAHSSVRVSSHSVSNDALLNYNLHHAPIVKTAIAGPAYITPTATPLIAKTYGAQYSYAAAAPLIAKTYTAPYSYAAAAPLIKTYAAPAAPLYAKAYAAAPISPLLTKTIAAPAPLLTKTYAAPATPLLTNYEYAAHAPVITKSYEYAAHAPVIAKSALLAPAQGYAAPIFAKSGPIYDYAPQSHFISKTLEPASPLVHTVFNGLGTSYAW</sequence>
<name>A0A154P7Y8_DUFNO</name>
<dbReference type="STRING" id="178035.A0A154P7Y8"/>
<dbReference type="PANTHER" id="PTHR39068">
    <property type="entry name" value="LARVAL/PUPAL CUTICLE PROTEIN H1C-LIKE PROTEIN-RELATED"/>
    <property type="match status" value="1"/>
</dbReference>
<keyword evidence="1" id="KW-0193">Cuticle</keyword>
<dbReference type="AlphaFoldDB" id="A0A154P7Y8"/>
<dbReference type="OrthoDB" id="6629390at2759"/>
<proteinExistence type="predicted"/>
<dbReference type="GO" id="GO:0042302">
    <property type="term" value="F:structural constituent of cuticle"/>
    <property type="evidence" value="ECO:0007669"/>
    <property type="project" value="UniProtKB-KW"/>
</dbReference>
<evidence type="ECO:0000313" key="4">
    <source>
        <dbReference type="EMBL" id="KZC08039.1"/>
    </source>
</evidence>